<feature type="transmembrane region" description="Helical" evidence="1">
    <location>
        <begin position="128"/>
        <end position="148"/>
    </location>
</feature>
<feature type="domain" description="Rhodopsin" evidence="2">
    <location>
        <begin position="45"/>
        <end position="234"/>
    </location>
</feature>
<name>A0A0D7BQV9_9AGAR</name>
<proteinExistence type="predicted"/>
<feature type="transmembrane region" description="Helical" evidence="1">
    <location>
        <begin position="60"/>
        <end position="78"/>
    </location>
</feature>
<keyword evidence="1" id="KW-1133">Transmembrane helix</keyword>
<feature type="transmembrane region" description="Helical" evidence="1">
    <location>
        <begin position="206"/>
        <end position="226"/>
    </location>
</feature>
<keyword evidence="1" id="KW-0472">Membrane</keyword>
<dbReference type="EMBL" id="KN880448">
    <property type="protein sequence ID" value="KIY71991.1"/>
    <property type="molecule type" value="Genomic_DNA"/>
</dbReference>
<organism evidence="3 4">
    <name type="scientific">Cylindrobasidium torrendii FP15055 ss-10</name>
    <dbReference type="NCBI Taxonomy" id="1314674"/>
    <lineage>
        <taxon>Eukaryota</taxon>
        <taxon>Fungi</taxon>
        <taxon>Dikarya</taxon>
        <taxon>Basidiomycota</taxon>
        <taxon>Agaricomycotina</taxon>
        <taxon>Agaricomycetes</taxon>
        <taxon>Agaricomycetidae</taxon>
        <taxon>Agaricales</taxon>
        <taxon>Marasmiineae</taxon>
        <taxon>Physalacriaceae</taxon>
        <taxon>Cylindrobasidium</taxon>
    </lineage>
</organism>
<gene>
    <name evidence="3" type="ORF">CYLTODRAFT_344876</name>
</gene>
<dbReference type="AlphaFoldDB" id="A0A0D7BQV9"/>
<accession>A0A0D7BQV9</accession>
<evidence type="ECO:0000313" key="4">
    <source>
        <dbReference type="Proteomes" id="UP000054007"/>
    </source>
</evidence>
<feature type="transmembrane region" description="Helical" evidence="1">
    <location>
        <begin position="98"/>
        <end position="116"/>
    </location>
</feature>
<protein>
    <recommendedName>
        <fullName evidence="2">Rhodopsin domain-containing protein</fullName>
    </recommendedName>
</protein>
<dbReference type="Proteomes" id="UP000054007">
    <property type="component" value="Unassembled WGS sequence"/>
</dbReference>
<evidence type="ECO:0000256" key="1">
    <source>
        <dbReference type="SAM" id="Phobius"/>
    </source>
</evidence>
<sequence length="254" mass="28377">MVAPWFQSPTSEVCATSFRVFDLLILRLVIATTVHGVAQICTFLRLAYQIRQRRVWLDDGAATFAALASIVWLAGFWVETDVKGPLAHRVNAYWAESLTFLVVVWFTRASVLLSTVRIAPPGLISRKIPFFAVILFVVMWIALMAQRITLCYRDKSWASDETPQCSSAHPRILPWLIVEFFSDIVLLCAPLGALIFGRTTSNQSRLLIVTFITSFALTAVSVGHGVTTIHDFSNHLEYLAAIVQARPLFHAQPS</sequence>
<dbReference type="InterPro" id="IPR049326">
    <property type="entry name" value="Rhodopsin_dom_fungi"/>
</dbReference>
<feature type="transmembrane region" description="Helical" evidence="1">
    <location>
        <begin position="172"/>
        <end position="194"/>
    </location>
</feature>
<evidence type="ECO:0000259" key="2">
    <source>
        <dbReference type="Pfam" id="PF20684"/>
    </source>
</evidence>
<dbReference type="Pfam" id="PF20684">
    <property type="entry name" value="Fung_rhodopsin"/>
    <property type="match status" value="1"/>
</dbReference>
<keyword evidence="1" id="KW-0812">Transmembrane</keyword>
<dbReference type="OrthoDB" id="3229610at2759"/>
<dbReference type="STRING" id="1314674.A0A0D7BQV9"/>
<feature type="transmembrane region" description="Helical" evidence="1">
    <location>
        <begin position="25"/>
        <end position="48"/>
    </location>
</feature>
<reference evidence="3 4" key="1">
    <citation type="journal article" date="2015" name="Fungal Genet. Biol.">
        <title>Evolution of novel wood decay mechanisms in Agaricales revealed by the genome sequences of Fistulina hepatica and Cylindrobasidium torrendii.</title>
        <authorList>
            <person name="Floudas D."/>
            <person name="Held B.W."/>
            <person name="Riley R."/>
            <person name="Nagy L.G."/>
            <person name="Koehler G."/>
            <person name="Ransdell A.S."/>
            <person name="Younus H."/>
            <person name="Chow J."/>
            <person name="Chiniquy J."/>
            <person name="Lipzen A."/>
            <person name="Tritt A."/>
            <person name="Sun H."/>
            <person name="Haridas S."/>
            <person name="LaButti K."/>
            <person name="Ohm R.A."/>
            <person name="Kues U."/>
            <person name="Blanchette R.A."/>
            <person name="Grigoriev I.V."/>
            <person name="Minto R.E."/>
            <person name="Hibbett D.S."/>
        </authorList>
    </citation>
    <scope>NUCLEOTIDE SEQUENCE [LARGE SCALE GENOMIC DNA]</scope>
    <source>
        <strain evidence="3 4">FP15055 ss-10</strain>
    </source>
</reference>
<keyword evidence="4" id="KW-1185">Reference proteome</keyword>
<evidence type="ECO:0000313" key="3">
    <source>
        <dbReference type="EMBL" id="KIY71991.1"/>
    </source>
</evidence>